<dbReference type="RefSeq" id="WP_187021297.1">
    <property type="nucleotide sequence ID" value="NZ_JACRUK010000064.1"/>
</dbReference>
<evidence type="ECO:0000313" key="2">
    <source>
        <dbReference type="Proteomes" id="UP000641454"/>
    </source>
</evidence>
<name>A0A923N4T0_9FLAO</name>
<dbReference type="Proteomes" id="UP000641454">
    <property type="component" value="Unassembled WGS sequence"/>
</dbReference>
<protein>
    <submittedName>
        <fullName evidence="1">Uncharacterized protein</fullName>
    </submittedName>
</protein>
<comment type="caution">
    <text evidence="1">The sequence shown here is derived from an EMBL/GenBank/DDBJ whole genome shotgun (WGS) entry which is preliminary data.</text>
</comment>
<dbReference type="EMBL" id="JACRUL010000065">
    <property type="protein sequence ID" value="MBC5846020.1"/>
    <property type="molecule type" value="Genomic_DNA"/>
</dbReference>
<evidence type="ECO:0000313" key="1">
    <source>
        <dbReference type="EMBL" id="MBC5846020.1"/>
    </source>
</evidence>
<organism evidence="1 2">
    <name type="scientific">Flavobacterium muglaense</name>
    <dbReference type="NCBI Taxonomy" id="2764716"/>
    <lineage>
        <taxon>Bacteria</taxon>
        <taxon>Pseudomonadati</taxon>
        <taxon>Bacteroidota</taxon>
        <taxon>Flavobacteriia</taxon>
        <taxon>Flavobacteriales</taxon>
        <taxon>Flavobacteriaceae</taxon>
        <taxon>Flavobacterium</taxon>
    </lineage>
</organism>
<gene>
    <name evidence="1" type="ORF">H8R25_16485</name>
</gene>
<proteinExistence type="predicted"/>
<reference evidence="1 2" key="1">
    <citation type="submission" date="2020-08" db="EMBL/GenBank/DDBJ databases">
        <title>Description of novel Flavobacterium F-392 isolate.</title>
        <authorList>
            <person name="Saticioglu I.B."/>
            <person name="Duman M."/>
            <person name="Altun S."/>
        </authorList>
    </citation>
    <scope>NUCLEOTIDE SEQUENCE [LARGE SCALE GENOMIC DNA]</scope>
    <source>
        <strain evidence="1 2">F-392</strain>
    </source>
</reference>
<keyword evidence="2" id="KW-1185">Reference proteome</keyword>
<sequence>MKIIGMIVMMVVVSSFSYGQTTERNFSNILQNYYVYKDKDLVDKTIDFVNHSTITYQKIEPILEGTEKLRIF</sequence>
<dbReference type="AlphaFoldDB" id="A0A923N4T0"/>
<accession>A0A923N4T0</accession>